<dbReference type="EMBL" id="JPRI01000004">
    <property type="protein sequence ID" value="KFF25757.1"/>
    <property type="molecule type" value="Genomic_DNA"/>
</dbReference>
<keyword evidence="1" id="KW-0812">Transmembrane</keyword>
<keyword evidence="1" id="KW-1133">Transmembrane helix</keyword>
<feature type="transmembrane region" description="Helical" evidence="1">
    <location>
        <begin position="43"/>
        <end position="64"/>
    </location>
</feature>
<gene>
    <name evidence="2" type="ORF">IW16_12825</name>
    <name evidence="3" type="ORF">SAMN02787073_2838</name>
</gene>
<dbReference type="InterPro" id="IPR048136">
    <property type="entry name" value="STM3941-like"/>
</dbReference>
<dbReference type="AlphaFoldDB" id="A0A1M5E7K4"/>
<organism evidence="3 5">
    <name type="scientific">Chryseobacterium vrystaatense</name>
    <dbReference type="NCBI Taxonomy" id="307480"/>
    <lineage>
        <taxon>Bacteria</taxon>
        <taxon>Pseudomonadati</taxon>
        <taxon>Bacteroidota</taxon>
        <taxon>Flavobacteriia</taxon>
        <taxon>Flavobacteriales</taxon>
        <taxon>Weeksellaceae</taxon>
        <taxon>Chryseobacterium group</taxon>
        <taxon>Chryseobacterium</taxon>
    </lineage>
</organism>
<dbReference type="EMBL" id="FQVE01000003">
    <property type="protein sequence ID" value="SHF75233.1"/>
    <property type="molecule type" value="Genomic_DNA"/>
</dbReference>
<reference evidence="3" key="3">
    <citation type="submission" date="2016-11" db="EMBL/GenBank/DDBJ databases">
        <authorList>
            <person name="Jaros S."/>
            <person name="Januszkiewicz K."/>
            <person name="Wedrychowicz H."/>
        </authorList>
    </citation>
    <scope>NUCLEOTIDE SEQUENCE [LARGE SCALE GENOMIC DNA]</scope>
    <source>
        <strain evidence="3">YR203</strain>
    </source>
</reference>
<reference evidence="2 4" key="1">
    <citation type="submission" date="2014-07" db="EMBL/GenBank/DDBJ databases">
        <title>Genome of Chryseobacterium vrystaatense LMG 22846.</title>
        <authorList>
            <person name="Pipes S.E."/>
            <person name="Stropko S.J."/>
            <person name="Newman J.D."/>
        </authorList>
    </citation>
    <scope>NUCLEOTIDE SEQUENCE [LARGE SCALE GENOMIC DNA]</scope>
    <source>
        <strain evidence="2 4">LMG 22846</strain>
    </source>
</reference>
<evidence type="ECO:0000313" key="4">
    <source>
        <dbReference type="Proteomes" id="UP000028719"/>
    </source>
</evidence>
<reference evidence="5" key="2">
    <citation type="submission" date="2016-11" db="EMBL/GenBank/DDBJ databases">
        <authorList>
            <person name="Varghese N."/>
            <person name="Submissions S."/>
        </authorList>
    </citation>
    <scope>NUCLEOTIDE SEQUENCE [LARGE SCALE GENOMIC DNA]</scope>
    <source>
        <strain evidence="5">YR203</strain>
    </source>
</reference>
<dbReference type="Proteomes" id="UP000028719">
    <property type="component" value="Unassembled WGS sequence"/>
</dbReference>
<accession>A0A1M5E7K4</accession>
<sequence>MKETVIQFNTRKQVIILLFAVGLAIAIFFVGIYPMFLDHQIRFFSITFFLISCWLVSKGLMSVFSKDKAGLIINSNGIHSKVTSVGKKIGFIPWEDVERLGTTILMGSSFISIVTNKPERYRNFMFGEKGKKEFDEHHTIINISAQELDIDYEKLKNLIEQYFNASR</sequence>
<feature type="transmembrane region" description="Helical" evidence="1">
    <location>
        <begin position="14"/>
        <end position="37"/>
    </location>
</feature>
<dbReference type="NCBIfam" id="NF041635">
    <property type="entry name" value="STM3941_fam"/>
    <property type="match status" value="1"/>
</dbReference>
<dbReference type="RefSeq" id="WP_034744585.1">
    <property type="nucleotide sequence ID" value="NZ_FQVE01000003.1"/>
</dbReference>
<proteinExistence type="predicted"/>
<name>A0A1M5E7K4_9FLAO</name>
<keyword evidence="4" id="KW-1185">Reference proteome</keyword>
<keyword evidence="1" id="KW-0472">Membrane</keyword>
<protein>
    <submittedName>
        <fullName evidence="3">Uncharacterized protein</fullName>
    </submittedName>
</protein>
<evidence type="ECO:0000313" key="3">
    <source>
        <dbReference type="EMBL" id="SHF75233.1"/>
    </source>
</evidence>
<dbReference type="OrthoDB" id="6028159at2"/>
<evidence type="ECO:0000313" key="2">
    <source>
        <dbReference type="EMBL" id="KFF25757.1"/>
    </source>
</evidence>
<dbReference type="Proteomes" id="UP000184108">
    <property type="component" value="Unassembled WGS sequence"/>
</dbReference>
<evidence type="ECO:0000256" key="1">
    <source>
        <dbReference type="SAM" id="Phobius"/>
    </source>
</evidence>
<evidence type="ECO:0000313" key="5">
    <source>
        <dbReference type="Proteomes" id="UP000184108"/>
    </source>
</evidence>